<name>A0A0A9EAK5_ARUDO</name>
<organism evidence="1">
    <name type="scientific">Arundo donax</name>
    <name type="common">Giant reed</name>
    <name type="synonym">Donax arundinaceus</name>
    <dbReference type="NCBI Taxonomy" id="35708"/>
    <lineage>
        <taxon>Eukaryota</taxon>
        <taxon>Viridiplantae</taxon>
        <taxon>Streptophyta</taxon>
        <taxon>Embryophyta</taxon>
        <taxon>Tracheophyta</taxon>
        <taxon>Spermatophyta</taxon>
        <taxon>Magnoliopsida</taxon>
        <taxon>Liliopsida</taxon>
        <taxon>Poales</taxon>
        <taxon>Poaceae</taxon>
        <taxon>PACMAD clade</taxon>
        <taxon>Arundinoideae</taxon>
        <taxon>Arundineae</taxon>
        <taxon>Arundo</taxon>
    </lineage>
</organism>
<proteinExistence type="predicted"/>
<evidence type="ECO:0000313" key="1">
    <source>
        <dbReference type="EMBL" id="JAD97784.1"/>
    </source>
</evidence>
<reference evidence="1" key="2">
    <citation type="journal article" date="2015" name="Data Brief">
        <title>Shoot transcriptome of the giant reed, Arundo donax.</title>
        <authorList>
            <person name="Barrero R.A."/>
            <person name="Guerrero F.D."/>
            <person name="Moolhuijzen P."/>
            <person name="Goolsby J.A."/>
            <person name="Tidwell J."/>
            <person name="Bellgard S.E."/>
            <person name="Bellgard M.I."/>
        </authorList>
    </citation>
    <scope>NUCLEOTIDE SEQUENCE</scope>
    <source>
        <tissue evidence="1">Shoot tissue taken approximately 20 cm above the soil surface</tissue>
    </source>
</reference>
<reference evidence="1" key="1">
    <citation type="submission" date="2014-09" db="EMBL/GenBank/DDBJ databases">
        <authorList>
            <person name="Magalhaes I.L.F."/>
            <person name="Oliveira U."/>
            <person name="Santos F.R."/>
            <person name="Vidigal T.H.D.A."/>
            <person name="Brescovit A.D."/>
            <person name="Santos A.J."/>
        </authorList>
    </citation>
    <scope>NUCLEOTIDE SEQUENCE</scope>
    <source>
        <tissue evidence="1">Shoot tissue taken approximately 20 cm above the soil surface</tissue>
    </source>
</reference>
<protein>
    <submittedName>
        <fullName evidence="1">Uncharacterized protein</fullName>
    </submittedName>
</protein>
<dbReference type="EMBL" id="GBRH01200111">
    <property type="protein sequence ID" value="JAD97784.1"/>
    <property type="molecule type" value="Transcribed_RNA"/>
</dbReference>
<accession>A0A0A9EAK5</accession>
<sequence length="12" mass="1340">MGVWLQRHGGQA</sequence>